<evidence type="ECO:0000256" key="1">
    <source>
        <dbReference type="SAM" id="MobiDB-lite"/>
    </source>
</evidence>
<feature type="compositionally biased region" description="Low complexity" evidence="1">
    <location>
        <begin position="263"/>
        <end position="277"/>
    </location>
</feature>
<keyword evidence="2" id="KW-1133">Transmembrane helix</keyword>
<comment type="caution">
    <text evidence="3">The sequence shown here is derived from an EMBL/GenBank/DDBJ whole genome shotgun (WGS) entry which is preliminary data.</text>
</comment>
<evidence type="ECO:0000313" key="4">
    <source>
        <dbReference type="Proteomes" id="UP000193648"/>
    </source>
</evidence>
<feature type="transmembrane region" description="Helical" evidence="2">
    <location>
        <begin position="124"/>
        <end position="142"/>
    </location>
</feature>
<reference evidence="3 4" key="1">
    <citation type="submission" date="2016-07" db="EMBL/GenBank/DDBJ databases">
        <title>Pervasive Adenine N6-methylation of Active Genes in Fungi.</title>
        <authorList>
            <consortium name="DOE Joint Genome Institute"/>
            <person name="Mondo S.J."/>
            <person name="Dannebaum R.O."/>
            <person name="Kuo R.C."/>
            <person name="Labutti K."/>
            <person name="Haridas S."/>
            <person name="Kuo A."/>
            <person name="Salamov A."/>
            <person name="Ahrendt S.R."/>
            <person name="Lipzen A."/>
            <person name="Sullivan W."/>
            <person name="Andreopoulos W.B."/>
            <person name="Clum A."/>
            <person name="Lindquist E."/>
            <person name="Daum C."/>
            <person name="Ramamoorthy G.K."/>
            <person name="Gryganskyi A."/>
            <person name="Culley D."/>
            <person name="Magnuson J.K."/>
            <person name="James T.Y."/>
            <person name="O'Malley M.A."/>
            <person name="Stajich J.E."/>
            <person name="Spatafora J.W."/>
            <person name="Visel A."/>
            <person name="Grigoriev I.V."/>
        </authorList>
    </citation>
    <scope>NUCLEOTIDE SEQUENCE [LARGE SCALE GENOMIC DNA]</scope>
    <source>
        <strain evidence="3 4">NRRL 3116</strain>
    </source>
</reference>
<keyword evidence="4" id="KW-1185">Reference proteome</keyword>
<accession>A0A1Y2H0F8</accession>
<dbReference type="AlphaFoldDB" id="A0A1Y2H0F8"/>
<feature type="region of interest" description="Disordered" evidence="1">
    <location>
        <begin position="236"/>
        <end position="292"/>
    </location>
</feature>
<evidence type="ECO:0000256" key="2">
    <source>
        <dbReference type="SAM" id="Phobius"/>
    </source>
</evidence>
<proteinExistence type="predicted"/>
<protein>
    <submittedName>
        <fullName evidence="3">Uncharacterized protein</fullName>
    </submittedName>
</protein>
<feature type="transmembrane region" description="Helical" evidence="2">
    <location>
        <begin position="54"/>
        <end position="78"/>
    </location>
</feature>
<sequence length="292" mass="32876">MPFTFSRTEHARQLRVKDPTLWTLFTIRKIICFSAILCLILQAIGILLSAMLGTIALVTPSLLFLDLCIIMGMVGTLYPDTEFWCRRNRILASFTMTTALTAFSYVSTSAILKDVYLLSKGEKYLSLVVCGIHYMMCVLLAIEGFLTIQKREDEIESAHLELLELGHGQPRCHPSTQPTEPSRAFIYQPNIPQRGQLGGQGQEEIANQQEKEVLPTYTRHQPSDQPKFCIIDMSNQLQQQQQQQEPHSLPAYEESRTGRALGSTPTQPTQSTQSTQPVPVAQSTFEDVPLRM</sequence>
<dbReference type="Proteomes" id="UP000193648">
    <property type="component" value="Unassembled WGS sequence"/>
</dbReference>
<gene>
    <name evidence="3" type="ORF">BCR41DRAFT_346944</name>
</gene>
<keyword evidence="2" id="KW-0472">Membrane</keyword>
<feature type="transmembrane region" description="Helical" evidence="2">
    <location>
        <begin position="21"/>
        <end position="48"/>
    </location>
</feature>
<feature type="transmembrane region" description="Helical" evidence="2">
    <location>
        <begin position="90"/>
        <end position="112"/>
    </location>
</feature>
<dbReference type="GeneID" id="33564836"/>
<dbReference type="RefSeq" id="XP_021885261.1">
    <property type="nucleotide sequence ID" value="XM_022022992.1"/>
</dbReference>
<organism evidence="3 4">
    <name type="scientific">Lobosporangium transversale</name>
    <dbReference type="NCBI Taxonomy" id="64571"/>
    <lineage>
        <taxon>Eukaryota</taxon>
        <taxon>Fungi</taxon>
        <taxon>Fungi incertae sedis</taxon>
        <taxon>Mucoromycota</taxon>
        <taxon>Mortierellomycotina</taxon>
        <taxon>Mortierellomycetes</taxon>
        <taxon>Mortierellales</taxon>
        <taxon>Mortierellaceae</taxon>
        <taxon>Lobosporangium</taxon>
    </lineage>
</organism>
<keyword evidence="2" id="KW-0812">Transmembrane</keyword>
<dbReference type="InParanoid" id="A0A1Y2H0F8"/>
<evidence type="ECO:0000313" key="3">
    <source>
        <dbReference type="EMBL" id="ORZ27534.1"/>
    </source>
</evidence>
<name>A0A1Y2H0F8_9FUNG</name>
<dbReference type="EMBL" id="MCFF01000004">
    <property type="protein sequence ID" value="ORZ27534.1"/>
    <property type="molecule type" value="Genomic_DNA"/>
</dbReference>